<dbReference type="InParanoid" id="A0A1Y1UGK0"/>
<evidence type="ECO:0000259" key="3">
    <source>
        <dbReference type="Pfam" id="PF07859"/>
    </source>
</evidence>
<dbReference type="SUPFAM" id="SSF53474">
    <property type="entry name" value="alpha/beta-Hydrolases"/>
    <property type="match status" value="1"/>
</dbReference>
<dbReference type="InterPro" id="IPR029058">
    <property type="entry name" value="AB_hydrolase_fold"/>
</dbReference>
<reference evidence="4 5" key="1">
    <citation type="submission" date="2017-03" db="EMBL/GenBank/DDBJ databases">
        <title>Widespread Adenine N6-methylation of Active Genes in Fungi.</title>
        <authorList>
            <consortium name="DOE Joint Genome Institute"/>
            <person name="Mondo S.J."/>
            <person name="Dannebaum R.O."/>
            <person name="Kuo R.C."/>
            <person name="Louie K.B."/>
            <person name="Bewick A.J."/>
            <person name="Labutti K."/>
            <person name="Haridas S."/>
            <person name="Kuo A."/>
            <person name="Salamov A."/>
            <person name="Ahrendt S.R."/>
            <person name="Lau R."/>
            <person name="Bowen B.P."/>
            <person name="Lipzen A."/>
            <person name="Sullivan W."/>
            <person name="Andreopoulos W.B."/>
            <person name="Clum A."/>
            <person name="Lindquist E."/>
            <person name="Daum C."/>
            <person name="Northen T.R."/>
            <person name="Ramamoorthy G."/>
            <person name="Schmitz R.J."/>
            <person name="Gryganskyi A."/>
            <person name="Culley D."/>
            <person name="Magnuson J."/>
            <person name="James T.Y."/>
            <person name="O'Malley M.A."/>
            <person name="Stajich J.E."/>
            <person name="Spatafora J.W."/>
            <person name="Visel A."/>
            <person name="Grigoriev I.V."/>
        </authorList>
    </citation>
    <scope>NUCLEOTIDE SEQUENCE [LARGE SCALE GENOMIC DNA]</scope>
    <source>
        <strain evidence="4 5">NRRL Y-17943</strain>
    </source>
</reference>
<dbReference type="InterPro" id="IPR050300">
    <property type="entry name" value="GDXG_lipolytic_enzyme"/>
</dbReference>
<dbReference type="GO" id="GO:0008236">
    <property type="term" value="F:serine-type peptidase activity"/>
    <property type="evidence" value="ECO:0007669"/>
    <property type="project" value="InterPro"/>
</dbReference>
<keyword evidence="5" id="KW-1185">Reference proteome</keyword>
<dbReference type="RefSeq" id="XP_021870726.1">
    <property type="nucleotide sequence ID" value="XM_022015922.1"/>
</dbReference>
<dbReference type="EMBL" id="NBSH01000007">
    <property type="protein sequence ID" value="ORX36657.1"/>
    <property type="molecule type" value="Genomic_DNA"/>
</dbReference>
<dbReference type="STRING" id="4999.A0A1Y1UGK0"/>
<evidence type="ECO:0000313" key="4">
    <source>
        <dbReference type="EMBL" id="ORX36657.1"/>
    </source>
</evidence>
<protein>
    <submittedName>
        <fullName evidence="4">Alpha/Beta hydrolase protein</fullName>
    </submittedName>
</protein>
<comment type="caution">
    <text evidence="4">The sequence shown here is derived from an EMBL/GenBank/DDBJ whole genome shotgun (WGS) entry which is preliminary data.</text>
</comment>
<accession>A0A1Y1UGK0</accession>
<sequence length="364" mass="41318">MTSAIPDDFSDHVFATKHSVPLWLRVYPAPSSSSTSKGPKPWLLWIHGGAYCSGQHYQLRNWILPLFHARGYHVVANAYRFMPYVDMEDMVQDCQDAFEWCRANLADLLKDKGEIDLDRCVVGGDSAGGGLATLLVHLIPRARRPRAVINVYGVVDLVIQQDKYDHEPEPTEKWAGDVSEEALQAFYTDQDPSHAVTATTNMWNLSFLPQDTVDKGREAIYAALKDLWRVSDEEWVNDERVQRQWDIKGYNGYKKEMVTLALRITGETSTEERVDKLKTYSSTYLMDKEESYPPTVMLSGTGDNAVPVEESKSLAEKLKKKGVEVLELYCPGQDHGWDNIYTKVGDQGWDEYIEPIGKFLDGRL</sequence>
<proteinExistence type="predicted"/>
<evidence type="ECO:0000256" key="1">
    <source>
        <dbReference type="ARBA" id="ARBA00022801"/>
    </source>
</evidence>
<dbReference type="Proteomes" id="UP000193218">
    <property type="component" value="Unassembled WGS sequence"/>
</dbReference>
<dbReference type="GeneID" id="33557731"/>
<evidence type="ECO:0000259" key="2">
    <source>
        <dbReference type="Pfam" id="PF00326"/>
    </source>
</evidence>
<gene>
    <name evidence="4" type="ORF">BD324DRAFT_626691</name>
</gene>
<dbReference type="InterPro" id="IPR013094">
    <property type="entry name" value="AB_hydrolase_3"/>
</dbReference>
<dbReference type="AlphaFoldDB" id="A0A1Y1UGK0"/>
<dbReference type="GO" id="GO:0006508">
    <property type="term" value="P:proteolysis"/>
    <property type="evidence" value="ECO:0007669"/>
    <property type="project" value="InterPro"/>
</dbReference>
<dbReference type="OrthoDB" id="19653at2759"/>
<organism evidence="4 5">
    <name type="scientific">Kockovaella imperatae</name>
    <dbReference type="NCBI Taxonomy" id="4999"/>
    <lineage>
        <taxon>Eukaryota</taxon>
        <taxon>Fungi</taxon>
        <taxon>Dikarya</taxon>
        <taxon>Basidiomycota</taxon>
        <taxon>Agaricomycotina</taxon>
        <taxon>Tremellomycetes</taxon>
        <taxon>Tremellales</taxon>
        <taxon>Cuniculitremaceae</taxon>
        <taxon>Kockovaella</taxon>
    </lineage>
</organism>
<evidence type="ECO:0000313" key="5">
    <source>
        <dbReference type="Proteomes" id="UP000193218"/>
    </source>
</evidence>
<dbReference type="Pfam" id="PF00326">
    <property type="entry name" value="Peptidase_S9"/>
    <property type="match status" value="1"/>
</dbReference>
<feature type="domain" description="Alpha/beta hydrolase fold-3" evidence="3">
    <location>
        <begin position="43"/>
        <end position="198"/>
    </location>
</feature>
<name>A0A1Y1UGK0_9TREE</name>
<dbReference type="InterPro" id="IPR001375">
    <property type="entry name" value="Peptidase_S9_cat"/>
</dbReference>
<dbReference type="Gene3D" id="3.40.50.1820">
    <property type="entry name" value="alpha/beta hydrolase"/>
    <property type="match status" value="1"/>
</dbReference>
<feature type="domain" description="Peptidase S9 prolyl oligopeptidase catalytic" evidence="2">
    <location>
        <begin position="263"/>
        <end position="337"/>
    </location>
</feature>
<dbReference type="PANTHER" id="PTHR48081">
    <property type="entry name" value="AB HYDROLASE SUPERFAMILY PROTEIN C4A8.06C"/>
    <property type="match status" value="1"/>
</dbReference>
<dbReference type="Pfam" id="PF07859">
    <property type="entry name" value="Abhydrolase_3"/>
    <property type="match status" value="1"/>
</dbReference>
<keyword evidence="1 4" id="KW-0378">Hydrolase</keyword>